<reference evidence="2" key="2">
    <citation type="journal article" date="2015" name="Fish Shellfish Immunol.">
        <title>Early steps in the European eel (Anguilla anguilla)-Vibrio vulnificus interaction in the gills: Role of the RtxA13 toxin.</title>
        <authorList>
            <person name="Callol A."/>
            <person name="Pajuelo D."/>
            <person name="Ebbesson L."/>
            <person name="Teles M."/>
            <person name="MacKenzie S."/>
            <person name="Amaro C."/>
        </authorList>
    </citation>
    <scope>NUCLEOTIDE SEQUENCE</scope>
</reference>
<protein>
    <submittedName>
        <fullName evidence="2">Uncharacterized protein</fullName>
    </submittedName>
</protein>
<accession>A0A0E9T0P8</accession>
<sequence length="21" mass="2339">MPVLKYHTSSNCQVAQSENTT</sequence>
<feature type="compositionally biased region" description="Polar residues" evidence="1">
    <location>
        <begin position="7"/>
        <end position="21"/>
    </location>
</feature>
<name>A0A0E9T0P8_ANGAN</name>
<organism evidence="2">
    <name type="scientific">Anguilla anguilla</name>
    <name type="common">European freshwater eel</name>
    <name type="synonym">Muraena anguilla</name>
    <dbReference type="NCBI Taxonomy" id="7936"/>
    <lineage>
        <taxon>Eukaryota</taxon>
        <taxon>Metazoa</taxon>
        <taxon>Chordata</taxon>
        <taxon>Craniata</taxon>
        <taxon>Vertebrata</taxon>
        <taxon>Euteleostomi</taxon>
        <taxon>Actinopterygii</taxon>
        <taxon>Neopterygii</taxon>
        <taxon>Teleostei</taxon>
        <taxon>Anguilliformes</taxon>
        <taxon>Anguillidae</taxon>
        <taxon>Anguilla</taxon>
    </lineage>
</organism>
<feature type="region of interest" description="Disordered" evidence="1">
    <location>
        <begin position="1"/>
        <end position="21"/>
    </location>
</feature>
<dbReference type="EMBL" id="GBXM01061378">
    <property type="protein sequence ID" value="JAH47199.1"/>
    <property type="molecule type" value="Transcribed_RNA"/>
</dbReference>
<proteinExistence type="predicted"/>
<reference evidence="2" key="1">
    <citation type="submission" date="2014-11" db="EMBL/GenBank/DDBJ databases">
        <authorList>
            <person name="Amaro Gonzalez C."/>
        </authorList>
    </citation>
    <scope>NUCLEOTIDE SEQUENCE</scope>
</reference>
<evidence type="ECO:0000256" key="1">
    <source>
        <dbReference type="SAM" id="MobiDB-lite"/>
    </source>
</evidence>
<dbReference type="AlphaFoldDB" id="A0A0E9T0P8"/>
<evidence type="ECO:0000313" key="2">
    <source>
        <dbReference type="EMBL" id="JAH47199.1"/>
    </source>
</evidence>